<dbReference type="InterPro" id="IPR002477">
    <property type="entry name" value="Peptidoglycan-bd-like"/>
</dbReference>
<dbReference type="CDD" id="cd00009">
    <property type="entry name" value="AAA"/>
    <property type="match status" value="1"/>
</dbReference>
<gene>
    <name evidence="3" type="primary">exeA</name>
    <name evidence="3" type="ORF">DAMO_0658</name>
</gene>
<dbReference type="eggNOG" id="COG3267">
    <property type="taxonomic scope" value="Bacteria"/>
</dbReference>
<dbReference type="InterPro" id="IPR027417">
    <property type="entry name" value="P-loop_NTPase"/>
</dbReference>
<evidence type="ECO:0000259" key="2">
    <source>
        <dbReference type="SMART" id="SM00382"/>
    </source>
</evidence>
<dbReference type="Proteomes" id="UP000006898">
    <property type="component" value="Chromosome"/>
</dbReference>
<dbReference type="PATRIC" id="fig|671143.5.peg.572"/>
<dbReference type="Pfam" id="PF01471">
    <property type="entry name" value="PG_binding_1"/>
    <property type="match status" value="1"/>
</dbReference>
<evidence type="ECO:0000313" key="4">
    <source>
        <dbReference type="Proteomes" id="UP000006898"/>
    </source>
</evidence>
<evidence type="ECO:0000256" key="1">
    <source>
        <dbReference type="SAM" id="Phobius"/>
    </source>
</evidence>
<dbReference type="eggNOG" id="COG3409">
    <property type="taxonomic scope" value="Bacteria"/>
</dbReference>
<dbReference type="HOGENOM" id="CLU_024125_2_1_0"/>
<dbReference type="InterPro" id="IPR036366">
    <property type="entry name" value="PGBDSf"/>
</dbReference>
<dbReference type="InterPro" id="IPR052026">
    <property type="entry name" value="ExeA_AAA_ATPase_DNA-bind"/>
</dbReference>
<dbReference type="Gene3D" id="1.10.101.10">
    <property type="entry name" value="PGBD-like superfamily/PGBD"/>
    <property type="match status" value="1"/>
</dbReference>
<dbReference type="SUPFAM" id="SSF52540">
    <property type="entry name" value="P-loop containing nucleoside triphosphate hydrolases"/>
    <property type="match status" value="1"/>
</dbReference>
<dbReference type="KEGG" id="mox:DAMO_0658"/>
<dbReference type="PANTHER" id="PTHR35894">
    <property type="entry name" value="GENERAL SECRETION PATHWAY PROTEIN A-RELATED"/>
    <property type="match status" value="1"/>
</dbReference>
<dbReference type="Gene3D" id="3.90.70.10">
    <property type="entry name" value="Cysteine proteinases"/>
    <property type="match status" value="1"/>
</dbReference>
<keyword evidence="1" id="KW-0472">Membrane</keyword>
<dbReference type="SUPFAM" id="SSF47090">
    <property type="entry name" value="PGBD-like"/>
    <property type="match status" value="1"/>
</dbReference>
<dbReference type="EMBL" id="FP565575">
    <property type="protein sequence ID" value="CBE67730.1"/>
    <property type="molecule type" value="Genomic_DNA"/>
</dbReference>
<sequence>MVGRRLRRRNAVVVRRRRPATSSPILAAEGVGRAERSPRPRYVMYTTFFGLTEAPFSMTPDPRYLYMSERHRDALAHLLYGVGEGGGFVQLTGEVGTGKTTLCRCLLEQLPPRVDVALILNPRLTDIELLAAVCDELRIPYPAGTTSGKPFVDALYRHLLDAHAQGRRTVLIIDEAQDLAAEVLEQIRLLTNLETPTRKLLQIILIGQPELIRLLNREELRQLAQRITARYHLLAFSEDDTRAYIVHRLQIAGQKKEIFTDAAIRAAHESARGIPRLINAICDRALLGAYTQDQHCVTAGTVRRAASEVLGETLTPQLVRRGRWAGAAVLVAVLVTGSWAFFTQERAQLIRRAVGPSAMNSTSRPGTLSALLSDPSLRADRKSAFAGLYASWRLNVDGSMDNLGCERGRSDGLQCLFKTGTWGKLRRFNLPAIIELSTPAGDRRYATVVALDEQNATLDFGGRRHMFPLGEIDRYWDGPFILLWKAPELSSVPIRPGARGKDVEWLRERFAEFDGVPGGGRDRQVFDNDLRTRVIAFQRSRSLTADGVVGKETLTHLSAAQRDPKVPRLRREGS</sequence>
<dbReference type="InterPro" id="IPR049945">
    <property type="entry name" value="AAA_22"/>
</dbReference>
<evidence type="ECO:0000313" key="3">
    <source>
        <dbReference type="EMBL" id="CBE67730.1"/>
    </source>
</evidence>
<dbReference type="Pfam" id="PF13401">
    <property type="entry name" value="AAA_22"/>
    <property type="match status" value="1"/>
</dbReference>
<proteinExistence type="predicted"/>
<accession>D5MKT1</accession>
<feature type="transmembrane region" description="Helical" evidence="1">
    <location>
        <begin position="324"/>
        <end position="342"/>
    </location>
</feature>
<keyword evidence="1" id="KW-0812">Transmembrane</keyword>
<reference evidence="3 4" key="1">
    <citation type="journal article" date="2010" name="Nature">
        <title>Nitrite-driven anaerobic methane oxidation by oxygenic bacteria.</title>
        <authorList>
            <person name="Ettwig K.F."/>
            <person name="Butler M.K."/>
            <person name="Le Paslier D."/>
            <person name="Pelletier E."/>
            <person name="Mangenot S."/>
            <person name="Kuypers M.M.M."/>
            <person name="Schreiber F."/>
            <person name="Dutilh B.E."/>
            <person name="Zedelius J."/>
            <person name="de Beer D."/>
            <person name="Gloerich J."/>
            <person name="Wessels H.J.C.T."/>
            <person name="van Allen T."/>
            <person name="Luesken F."/>
            <person name="Wu M."/>
            <person name="van de Pas-Schoonen K.T."/>
            <person name="Op den Camp H.J.M."/>
            <person name="Janssen-Megens E.M."/>
            <person name="Francoijs K-J."/>
            <person name="Stunnenberg H."/>
            <person name="Weissenbach J."/>
            <person name="Jetten M.S.M."/>
            <person name="Strous M."/>
        </authorList>
    </citation>
    <scope>NUCLEOTIDE SEQUENCE [LARGE SCALE GENOMIC DNA]</scope>
</reference>
<protein>
    <submittedName>
        <fullName evidence="3">General secretion pathway protein A</fullName>
    </submittedName>
</protein>
<keyword evidence="1" id="KW-1133">Transmembrane helix</keyword>
<name>D5MKT1_METO1</name>
<dbReference type="Gene3D" id="3.40.50.300">
    <property type="entry name" value="P-loop containing nucleotide triphosphate hydrolases"/>
    <property type="match status" value="1"/>
</dbReference>
<dbReference type="AlphaFoldDB" id="D5MKT1"/>
<dbReference type="InterPro" id="IPR003593">
    <property type="entry name" value="AAA+_ATPase"/>
</dbReference>
<organism evidence="3 4">
    <name type="scientific">Methylomirabilis oxygeniifera</name>
    <dbReference type="NCBI Taxonomy" id="671143"/>
    <lineage>
        <taxon>Bacteria</taxon>
        <taxon>Candidatus Methylomirabilota</taxon>
        <taxon>Candidatus Methylomirabilia</taxon>
        <taxon>Candidatus Methylomirabilales</taxon>
        <taxon>Candidatus Methylomirabilaceae</taxon>
        <taxon>Candidatus Methylomirabilis</taxon>
    </lineage>
</organism>
<dbReference type="STRING" id="671143.DAMO_0658"/>
<dbReference type="InterPro" id="IPR036365">
    <property type="entry name" value="PGBD-like_sf"/>
</dbReference>
<dbReference type="PANTHER" id="PTHR35894:SF1">
    <property type="entry name" value="PHOSPHORIBULOKINASE _ URIDINE KINASE FAMILY"/>
    <property type="match status" value="1"/>
</dbReference>
<feature type="domain" description="AAA+ ATPase" evidence="2">
    <location>
        <begin position="85"/>
        <end position="239"/>
    </location>
</feature>
<dbReference type="GO" id="GO:0016887">
    <property type="term" value="F:ATP hydrolysis activity"/>
    <property type="evidence" value="ECO:0007669"/>
    <property type="project" value="InterPro"/>
</dbReference>
<dbReference type="SMART" id="SM00382">
    <property type="entry name" value="AAA"/>
    <property type="match status" value="1"/>
</dbReference>